<feature type="non-terminal residue" evidence="3">
    <location>
        <position position="1"/>
    </location>
</feature>
<name>W1XSW4_9ZZZZ</name>
<dbReference type="EMBL" id="AZMM01013579">
    <property type="protein sequence ID" value="ETJ31939.1"/>
    <property type="molecule type" value="Genomic_DNA"/>
</dbReference>
<evidence type="ECO:0000256" key="1">
    <source>
        <dbReference type="ARBA" id="ARBA00022967"/>
    </source>
</evidence>
<keyword evidence="1" id="KW-1278">Translocase</keyword>
<proteinExistence type="predicted"/>
<evidence type="ECO:0000256" key="2">
    <source>
        <dbReference type="SAM" id="Phobius"/>
    </source>
</evidence>
<keyword evidence="2" id="KW-0812">Transmembrane</keyword>
<protein>
    <submittedName>
        <fullName evidence="3">Copper-exporting ATPase</fullName>
    </submittedName>
</protein>
<organism evidence="3">
    <name type="scientific">human gut metagenome</name>
    <dbReference type="NCBI Taxonomy" id="408170"/>
    <lineage>
        <taxon>unclassified sequences</taxon>
        <taxon>metagenomes</taxon>
        <taxon>organismal metagenomes</taxon>
    </lineage>
</organism>
<feature type="non-terminal residue" evidence="3">
    <location>
        <position position="76"/>
    </location>
</feature>
<gene>
    <name evidence="3" type="ORF">Q604_UNBC13579G0001</name>
</gene>
<dbReference type="GO" id="GO:0055070">
    <property type="term" value="P:copper ion homeostasis"/>
    <property type="evidence" value="ECO:0007669"/>
    <property type="project" value="TreeGrafter"/>
</dbReference>
<dbReference type="PANTHER" id="PTHR43520:SF8">
    <property type="entry name" value="P-TYPE CU(+) TRANSPORTER"/>
    <property type="match status" value="1"/>
</dbReference>
<dbReference type="GO" id="GO:0043682">
    <property type="term" value="F:P-type divalent copper transporter activity"/>
    <property type="evidence" value="ECO:0007669"/>
    <property type="project" value="TreeGrafter"/>
</dbReference>
<comment type="caution">
    <text evidence="3">The sequence shown here is derived from an EMBL/GenBank/DDBJ whole genome shotgun (WGS) entry which is preliminary data.</text>
</comment>
<dbReference type="GO" id="GO:0016020">
    <property type="term" value="C:membrane"/>
    <property type="evidence" value="ECO:0007669"/>
    <property type="project" value="TreeGrafter"/>
</dbReference>
<dbReference type="PANTHER" id="PTHR43520">
    <property type="entry name" value="ATP7, ISOFORM B"/>
    <property type="match status" value="1"/>
</dbReference>
<keyword evidence="2" id="KW-0472">Membrane</keyword>
<evidence type="ECO:0000313" key="3">
    <source>
        <dbReference type="EMBL" id="ETJ31939.1"/>
    </source>
</evidence>
<dbReference type="GO" id="GO:0005507">
    <property type="term" value="F:copper ion binding"/>
    <property type="evidence" value="ECO:0007669"/>
    <property type="project" value="TreeGrafter"/>
</dbReference>
<dbReference type="AlphaFoldDB" id="W1XSW4"/>
<reference evidence="3" key="1">
    <citation type="submission" date="2013-12" db="EMBL/GenBank/DDBJ databases">
        <title>A Varibaculum cambriense genome reconstructed from a premature infant gut community with otherwise low bacterial novelty that shifts toward anaerobic metabolism during the third week of life.</title>
        <authorList>
            <person name="Brown C.T."/>
            <person name="Sharon I."/>
            <person name="Thomas B.C."/>
            <person name="Castelle C.J."/>
            <person name="Morowitz M.J."/>
            <person name="Banfield J.F."/>
        </authorList>
    </citation>
    <scope>NUCLEOTIDE SEQUENCE</scope>
</reference>
<sequence length="76" mass="8163">VGSEVIGATINLSGAFTMEAKRIGSDTMLSQIIKVVEEAQTSKASIQRIADIVAQYFVPTVIGLAVLTGLVWYFIM</sequence>
<accession>W1XSW4</accession>
<keyword evidence="2" id="KW-1133">Transmembrane helix</keyword>
<dbReference type="Gene3D" id="2.70.150.10">
    <property type="entry name" value="Calcium-transporting ATPase, cytoplasmic transduction domain A"/>
    <property type="match status" value="1"/>
</dbReference>
<feature type="transmembrane region" description="Helical" evidence="2">
    <location>
        <begin position="53"/>
        <end position="75"/>
    </location>
</feature>